<dbReference type="InterPro" id="IPR046539">
    <property type="entry name" value="DUF6604"/>
</dbReference>
<protein>
    <recommendedName>
        <fullName evidence="1">DUF6604 domain-containing protein</fullName>
    </recommendedName>
</protein>
<accession>A0A0D9NM27</accession>
<dbReference type="PANTHER" id="PTHR38795:SF1">
    <property type="entry name" value="DUF6604 DOMAIN-CONTAINING PROTEIN"/>
    <property type="match status" value="1"/>
</dbReference>
<name>A0A0D9NM27_METAN</name>
<dbReference type="PANTHER" id="PTHR38795">
    <property type="entry name" value="DUF6604 DOMAIN-CONTAINING PROTEIN"/>
    <property type="match status" value="1"/>
</dbReference>
<gene>
    <name evidence="2" type="ORF">H634G_11071</name>
</gene>
<dbReference type="STRING" id="1291518.A0A0D9NM27"/>
<dbReference type="AlphaFoldDB" id="A0A0D9NM27"/>
<evidence type="ECO:0000313" key="3">
    <source>
        <dbReference type="Proteomes" id="UP000054544"/>
    </source>
</evidence>
<evidence type="ECO:0000313" key="2">
    <source>
        <dbReference type="EMBL" id="KJK73655.1"/>
    </source>
</evidence>
<proteinExistence type="predicted"/>
<sequence>MLPEFLKDSYKQYKNDTDRFATWLLSAAKKCGYELPDLPSVSASAKRTDKSSMAKSAEPVKYPVTVGELRKLGKFVSDSSTQAPASVLVIARRAITLRKNVTSWFVGQGSDATDKRHAHFIEAMEEICNLLEWRFNERKSTNDGNGTTEPTAETQGDCDDKAWLNRFAALTVDEPEDIPETVSEHNEIIKVVAMEDEAEDEGIVFSHAFFRILCLFHDLQSWRDFINRTVSHRLTLVNKADLSQWKEYAELNIDLMSASVVTDSALQFARDLIQETRDSLPPGFFQSGLDLQMIVFETGCVTRGEVGPASQELGLAFNVRMADLAEWCYLGVGSLLQSFVPIIQKNSIPVYKPGYFGVYDPKANRAEMSVAEKFHEDKLLLLEVLPEFCMLNAFNVSMPVRDEITTGLVGFARHKKPDLWLCFATQIMLDTHHALRASRTGAFSDLRLTGLRIAKTLDDFLKLSQTHAKPPFWPNEGDEEIRRIRELIKLHIEDDPLVHLRNAAELEAGRSKTSGSEHLLFQRNPLLCGLMMFQLNLRMQTIGQALVNRWYDVQQMAFLYNLIQKQDPQELTWPDMELFLKIHGEDRIFIGDRPKDADQSLRRLELATGISSTTRFASNSRIGAREWHKPDGKDPRILGPTTTCANLFRERYQDQIVGNVRNVSLYKVGVGKFLDELTGPSTTKSKSFKAGKGAELELSLANPQLLLHKSHSIGALQLLVLVKTKLYEEEPILLFNYFSMHRRSIEILRLIQAQEHHKLVQYFTRDYMPSDAFISNLVLLVLHVAHGSALAGKDLGLESRSSSVVSGIIMRCGDLMRPYLDKHGSTVIKELKTFGRNKAHLNGDLSNISSQKEAESSSAYRFGLEDILSPGAMESLKTGIPLA</sequence>
<dbReference type="Proteomes" id="UP000054544">
    <property type="component" value="Unassembled WGS sequence"/>
</dbReference>
<evidence type="ECO:0000259" key="1">
    <source>
        <dbReference type="Pfam" id="PF20253"/>
    </source>
</evidence>
<dbReference type="Pfam" id="PF20253">
    <property type="entry name" value="DUF6604"/>
    <property type="match status" value="1"/>
</dbReference>
<feature type="domain" description="DUF6604" evidence="1">
    <location>
        <begin position="11"/>
        <end position="276"/>
    </location>
</feature>
<reference evidence="3" key="1">
    <citation type="journal article" date="2014" name="BMC Genomics">
        <title>The genome sequence of the biocontrol fungus Metarhizium anisopliae and comparative genomics of Metarhizium species.</title>
        <authorList>
            <person name="Pattemore J.A."/>
            <person name="Hane J.K."/>
            <person name="Williams A.H."/>
            <person name="Wilson B.A."/>
            <person name="Stodart B.J."/>
            <person name="Ash G.J."/>
        </authorList>
    </citation>
    <scope>NUCLEOTIDE SEQUENCE [LARGE SCALE GENOMIC DNA]</scope>
    <source>
        <strain evidence="3">BRIP 53293</strain>
    </source>
</reference>
<keyword evidence="3" id="KW-1185">Reference proteome</keyword>
<dbReference type="EMBL" id="KE384791">
    <property type="protein sequence ID" value="KJK73655.1"/>
    <property type="molecule type" value="Genomic_DNA"/>
</dbReference>
<organism evidence="2 3">
    <name type="scientific">Metarhizium anisopliae BRIP 53293</name>
    <dbReference type="NCBI Taxonomy" id="1291518"/>
    <lineage>
        <taxon>Eukaryota</taxon>
        <taxon>Fungi</taxon>
        <taxon>Dikarya</taxon>
        <taxon>Ascomycota</taxon>
        <taxon>Pezizomycotina</taxon>
        <taxon>Sordariomycetes</taxon>
        <taxon>Hypocreomycetidae</taxon>
        <taxon>Hypocreales</taxon>
        <taxon>Clavicipitaceae</taxon>
        <taxon>Metarhizium</taxon>
    </lineage>
</organism>